<feature type="compositionally biased region" description="Low complexity" evidence="1">
    <location>
        <begin position="75"/>
        <end position="88"/>
    </location>
</feature>
<dbReference type="PANTHER" id="PTHR35690">
    <property type="entry name" value="OS01G0363500 PROTEIN"/>
    <property type="match status" value="1"/>
</dbReference>
<dbReference type="Proteomes" id="UP000822688">
    <property type="component" value="Chromosome 12"/>
</dbReference>
<proteinExistence type="predicted"/>
<organism evidence="2 3">
    <name type="scientific">Ceratodon purpureus</name>
    <name type="common">Fire moss</name>
    <name type="synonym">Dicranum purpureum</name>
    <dbReference type="NCBI Taxonomy" id="3225"/>
    <lineage>
        <taxon>Eukaryota</taxon>
        <taxon>Viridiplantae</taxon>
        <taxon>Streptophyta</taxon>
        <taxon>Embryophyta</taxon>
        <taxon>Bryophyta</taxon>
        <taxon>Bryophytina</taxon>
        <taxon>Bryopsida</taxon>
        <taxon>Dicranidae</taxon>
        <taxon>Pseudoditrichales</taxon>
        <taxon>Ditrichaceae</taxon>
        <taxon>Ceratodon</taxon>
    </lineage>
</organism>
<gene>
    <name evidence="2" type="ORF">KC19_12G144200</name>
</gene>
<dbReference type="AlphaFoldDB" id="A0A8T0G7Y5"/>
<evidence type="ECO:0000313" key="3">
    <source>
        <dbReference type="Proteomes" id="UP000822688"/>
    </source>
</evidence>
<sequence>MMALRASVEATLSASSIRNGHFESISAATRAPAGMSLRRHNVSPKCKISHSLSTSRIRPATSVVRRVGPTKMELETTATTTSEAGSLSNEEGPLPTGPVDVSQHVAVLKKAAKTKKVPAMEVFAAIRAIEKAKIDPSNFLKYLGGTQSPGRTWMLVFTVGKDLVREALKGGPGGGQYLPITAIQNFDGPAMRIENGVYLGPLGALAFEGRFSMKNRILAFLFDKLKIKIGILPPFTINIGKKADEARVPGNSDPFFIWFYADDEIIVAKGRGGGLAYWCRCKRVAEKF</sequence>
<name>A0A8T0G7Y5_CERPU</name>
<keyword evidence="3" id="KW-1185">Reference proteome</keyword>
<dbReference type="EMBL" id="CM026433">
    <property type="protein sequence ID" value="KAG0555101.1"/>
    <property type="molecule type" value="Genomic_DNA"/>
</dbReference>
<accession>A0A8T0G7Y5</accession>
<evidence type="ECO:0000256" key="1">
    <source>
        <dbReference type="SAM" id="MobiDB-lite"/>
    </source>
</evidence>
<comment type="caution">
    <text evidence="2">The sequence shown here is derived from an EMBL/GenBank/DDBJ whole genome shotgun (WGS) entry which is preliminary data.</text>
</comment>
<evidence type="ECO:0000313" key="2">
    <source>
        <dbReference type="EMBL" id="KAG0555101.1"/>
    </source>
</evidence>
<protein>
    <submittedName>
        <fullName evidence="2">Uncharacterized protein</fullName>
    </submittedName>
</protein>
<dbReference type="PANTHER" id="PTHR35690:SF1">
    <property type="entry name" value="OS01G0363500 PROTEIN"/>
    <property type="match status" value="1"/>
</dbReference>
<feature type="region of interest" description="Disordered" evidence="1">
    <location>
        <begin position="68"/>
        <end position="98"/>
    </location>
</feature>
<reference evidence="2" key="1">
    <citation type="submission" date="2020-06" db="EMBL/GenBank/DDBJ databases">
        <title>WGS assembly of Ceratodon purpureus strain R40.</title>
        <authorList>
            <person name="Carey S.B."/>
            <person name="Jenkins J."/>
            <person name="Shu S."/>
            <person name="Lovell J.T."/>
            <person name="Sreedasyam A."/>
            <person name="Maumus F."/>
            <person name="Tiley G.P."/>
            <person name="Fernandez-Pozo N."/>
            <person name="Barry K."/>
            <person name="Chen C."/>
            <person name="Wang M."/>
            <person name="Lipzen A."/>
            <person name="Daum C."/>
            <person name="Saski C.A."/>
            <person name="Payton A.C."/>
            <person name="Mcbreen J.C."/>
            <person name="Conrad R.E."/>
            <person name="Kollar L.M."/>
            <person name="Olsson S."/>
            <person name="Huttunen S."/>
            <person name="Landis J.B."/>
            <person name="Wickett N.J."/>
            <person name="Johnson M.G."/>
            <person name="Rensing S.A."/>
            <person name="Grimwood J."/>
            <person name="Schmutz J."/>
            <person name="Mcdaniel S.F."/>
        </authorList>
    </citation>
    <scope>NUCLEOTIDE SEQUENCE</scope>
    <source>
        <strain evidence="2">R40</strain>
    </source>
</reference>